<feature type="transmembrane region" description="Helical" evidence="1">
    <location>
        <begin position="6"/>
        <end position="22"/>
    </location>
</feature>
<keyword evidence="1" id="KW-0812">Transmembrane</keyword>
<dbReference type="Proteomes" id="UP000183988">
    <property type="component" value="Unassembled WGS sequence"/>
</dbReference>
<feature type="transmembrane region" description="Helical" evidence="1">
    <location>
        <begin position="280"/>
        <end position="298"/>
    </location>
</feature>
<feature type="transmembrane region" description="Helical" evidence="1">
    <location>
        <begin position="27"/>
        <end position="44"/>
    </location>
</feature>
<name>A0A1M5FSC0_9BACI</name>
<gene>
    <name evidence="2" type="ORF">SAMN05216225_10103</name>
</gene>
<feature type="transmembrane region" description="Helical" evidence="1">
    <location>
        <begin position="457"/>
        <end position="474"/>
    </location>
</feature>
<evidence type="ECO:0000256" key="1">
    <source>
        <dbReference type="SAM" id="Phobius"/>
    </source>
</evidence>
<dbReference type="EMBL" id="FQVW01000010">
    <property type="protein sequence ID" value="SHF94415.1"/>
    <property type="molecule type" value="Genomic_DNA"/>
</dbReference>
<dbReference type="AlphaFoldDB" id="A0A1M5FSC0"/>
<dbReference type="RefSeq" id="WP_084063245.1">
    <property type="nucleotide sequence ID" value="NZ_FQVW01000010.1"/>
</dbReference>
<reference evidence="2 3" key="1">
    <citation type="submission" date="2016-11" db="EMBL/GenBank/DDBJ databases">
        <authorList>
            <person name="Jaros S."/>
            <person name="Januszkiewicz K."/>
            <person name="Wedrychowicz H."/>
        </authorList>
    </citation>
    <scope>NUCLEOTIDE SEQUENCE [LARGE SCALE GENOMIC DNA]</scope>
    <source>
        <strain evidence="2 3">IBRC-M 10683</strain>
    </source>
</reference>
<sequence length="475" mass="50586">MELTFAHWLYLAGTLLIILTMLFRQNVVVPAIIMSFFVAWTYTGSFLDGVHSIFNANLTAATELFNIFLIIAVMTALLRSIQSIGADEQMVQPFQKVMKNGTLSFWVLVIVTYFLSLFFWPAPAAPLIGALLIPVAIRAGLPPIGTAIAISLAGHGMALSSDFILKVAPELTASSSTALEASAIGQQTLILSLIAGAVSLTIAYFMVRKSIKKPSKQNLIDWENSGGDDLKISADDQEVKKGKYSSIFAVFVPTIFLLIVTYVVIATFSDFIPSIEDGAGSSLVGGTAILLIIVMSLFRDYKKTLQEVSDHIVNGFVFAFKVMGLVIPVAAFFFIGSGELAGQIFGTDPDSTPSFLFDLVQESQAYIPNNTFFTAFGVLILGMISGLDGSGFSALPLIGSLSEALATSTGMDATTLASIGQIGAIWVGGGTLVAWSPIIAIAGFAKISVIDLVRKSFIPVVIGLIMTTALALILF</sequence>
<accession>A0A1M5FSC0</accession>
<feature type="transmembrane region" description="Helical" evidence="1">
    <location>
        <begin position="318"/>
        <end position="345"/>
    </location>
</feature>
<feature type="transmembrane region" description="Helical" evidence="1">
    <location>
        <begin position="423"/>
        <end position="445"/>
    </location>
</feature>
<proteinExistence type="predicted"/>
<dbReference type="STRING" id="930117.SAMN05216225_10103"/>
<protein>
    <recommendedName>
        <fullName evidence="4">C4-dicarboxylate transporter</fullName>
    </recommendedName>
</protein>
<evidence type="ECO:0008006" key="4">
    <source>
        <dbReference type="Google" id="ProtNLM"/>
    </source>
</evidence>
<keyword evidence="1" id="KW-1133">Transmembrane helix</keyword>
<feature type="transmembrane region" description="Helical" evidence="1">
    <location>
        <begin position="64"/>
        <end position="81"/>
    </location>
</feature>
<organism evidence="2 3">
    <name type="scientific">Ornithinibacillus halophilus</name>
    <dbReference type="NCBI Taxonomy" id="930117"/>
    <lineage>
        <taxon>Bacteria</taxon>
        <taxon>Bacillati</taxon>
        <taxon>Bacillota</taxon>
        <taxon>Bacilli</taxon>
        <taxon>Bacillales</taxon>
        <taxon>Bacillaceae</taxon>
        <taxon>Ornithinibacillus</taxon>
    </lineage>
</organism>
<dbReference type="OrthoDB" id="8641791at2"/>
<evidence type="ECO:0000313" key="2">
    <source>
        <dbReference type="EMBL" id="SHF94415.1"/>
    </source>
</evidence>
<keyword evidence="3" id="KW-1185">Reference proteome</keyword>
<keyword evidence="1" id="KW-0472">Membrane</keyword>
<feature type="transmembrane region" description="Helical" evidence="1">
    <location>
        <begin position="102"/>
        <end position="122"/>
    </location>
</feature>
<evidence type="ECO:0000313" key="3">
    <source>
        <dbReference type="Proteomes" id="UP000183988"/>
    </source>
</evidence>
<feature type="transmembrane region" description="Helical" evidence="1">
    <location>
        <begin position="247"/>
        <end position="268"/>
    </location>
</feature>
<feature type="transmembrane region" description="Helical" evidence="1">
    <location>
        <begin position="189"/>
        <end position="207"/>
    </location>
</feature>